<keyword evidence="3" id="KW-1185">Reference proteome</keyword>
<organism evidence="2 3">
    <name type="scientific">Wolfiporia cocos (strain MD-104)</name>
    <name type="common">Brown rot fungus</name>
    <dbReference type="NCBI Taxonomy" id="742152"/>
    <lineage>
        <taxon>Eukaryota</taxon>
        <taxon>Fungi</taxon>
        <taxon>Dikarya</taxon>
        <taxon>Basidiomycota</taxon>
        <taxon>Agaricomycotina</taxon>
        <taxon>Agaricomycetes</taxon>
        <taxon>Polyporales</taxon>
        <taxon>Phaeolaceae</taxon>
        <taxon>Wolfiporia</taxon>
    </lineage>
</organism>
<evidence type="ECO:0000313" key="3">
    <source>
        <dbReference type="Proteomes" id="UP000218811"/>
    </source>
</evidence>
<dbReference type="SUPFAM" id="SSF53335">
    <property type="entry name" value="S-adenosyl-L-methionine-dependent methyltransferases"/>
    <property type="match status" value="1"/>
</dbReference>
<name>A0A2H3J8H8_WOLCO</name>
<dbReference type="OrthoDB" id="3647at2759"/>
<keyword evidence="1 2" id="KW-0808">Transferase</keyword>
<gene>
    <name evidence="2" type="ORF">WOLCODRAFT_64409</name>
</gene>
<dbReference type="PANTHER" id="PTHR43861:SF3">
    <property type="entry name" value="PUTATIVE (AFU_ORTHOLOGUE AFUA_2G14390)-RELATED"/>
    <property type="match status" value="1"/>
</dbReference>
<dbReference type="PANTHER" id="PTHR43861">
    <property type="entry name" value="TRANS-ACONITATE 2-METHYLTRANSFERASE-RELATED"/>
    <property type="match status" value="1"/>
</dbReference>
<dbReference type="GO" id="GO:0008168">
    <property type="term" value="F:methyltransferase activity"/>
    <property type="evidence" value="ECO:0007669"/>
    <property type="project" value="UniProtKB-KW"/>
</dbReference>
<proteinExistence type="predicted"/>
<dbReference type="EMBL" id="KB467942">
    <property type="protein sequence ID" value="PCH38562.1"/>
    <property type="molecule type" value="Genomic_DNA"/>
</dbReference>
<dbReference type="OMA" id="EQNFDAP"/>
<sequence length="182" mass="20019">MAALFQEDATDMMEYACGTGLVSRELCAYVRSIVGIDISEGMVEQFNLRARNQGLDRDEMQAFCVELKGNEEELDGRKFDLIVCSLSYHHFSSIEDITRILAFFLKPGGSLLVADIMKSTIEGDIFPGNTDVVAHQRGFSEEEMRGVFEEAGLADVTYMLATSGTSHGKPVDLFLACGVKPT</sequence>
<dbReference type="CDD" id="cd02440">
    <property type="entry name" value="AdoMet_MTases"/>
    <property type="match status" value="1"/>
</dbReference>
<dbReference type="Gene3D" id="3.40.50.150">
    <property type="entry name" value="Vaccinia Virus protein VP39"/>
    <property type="match status" value="1"/>
</dbReference>
<reference evidence="2 3" key="1">
    <citation type="journal article" date="2012" name="Science">
        <title>The Paleozoic origin of enzymatic lignin decomposition reconstructed from 31 fungal genomes.</title>
        <authorList>
            <person name="Floudas D."/>
            <person name="Binder M."/>
            <person name="Riley R."/>
            <person name="Barry K."/>
            <person name="Blanchette R.A."/>
            <person name="Henrissat B."/>
            <person name="Martinez A.T."/>
            <person name="Otillar R."/>
            <person name="Spatafora J.W."/>
            <person name="Yadav J.S."/>
            <person name="Aerts A."/>
            <person name="Benoit I."/>
            <person name="Boyd A."/>
            <person name="Carlson A."/>
            <person name="Copeland A."/>
            <person name="Coutinho P.M."/>
            <person name="de Vries R.P."/>
            <person name="Ferreira P."/>
            <person name="Findley K."/>
            <person name="Foster B."/>
            <person name="Gaskell J."/>
            <person name="Glotzer D."/>
            <person name="Gorecki P."/>
            <person name="Heitman J."/>
            <person name="Hesse C."/>
            <person name="Hori C."/>
            <person name="Igarashi K."/>
            <person name="Jurgens J.A."/>
            <person name="Kallen N."/>
            <person name="Kersten P."/>
            <person name="Kohler A."/>
            <person name="Kuees U."/>
            <person name="Kumar T.K.A."/>
            <person name="Kuo A."/>
            <person name="LaButti K."/>
            <person name="Larrondo L.F."/>
            <person name="Lindquist E."/>
            <person name="Ling A."/>
            <person name="Lombard V."/>
            <person name="Lucas S."/>
            <person name="Lundell T."/>
            <person name="Martin R."/>
            <person name="McLaughlin D.J."/>
            <person name="Morgenstern I."/>
            <person name="Morin E."/>
            <person name="Murat C."/>
            <person name="Nagy L.G."/>
            <person name="Nolan M."/>
            <person name="Ohm R.A."/>
            <person name="Patyshakuliyeva A."/>
            <person name="Rokas A."/>
            <person name="Ruiz-Duenas F.J."/>
            <person name="Sabat G."/>
            <person name="Salamov A."/>
            <person name="Samejima M."/>
            <person name="Schmutz J."/>
            <person name="Slot J.C."/>
            <person name="St John F."/>
            <person name="Stenlid J."/>
            <person name="Sun H."/>
            <person name="Sun S."/>
            <person name="Syed K."/>
            <person name="Tsang A."/>
            <person name="Wiebenga A."/>
            <person name="Young D."/>
            <person name="Pisabarro A."/>
            <person name="Eastwood D.C."/>
            <person name="Martin F."/>
            <person name="Cullen D."/>
            <person name="Grigoriev I.V."/>
            <person name="Hibbett D.S."/>
        </authorList>
    </citation>
    <scope>NUCLEOTIDE SEQUENCE [LARGE SCALE GENOMIC DNA]</scope>
    <source>
        <strain evidence="2 3">MD-104</strain>
    </source>
</reference>
<dbReference type="STRING" id="742152.A0A2H3J8H8"/>
<evidence type="ECO:0000313" key="2">
    <source>
        <dbReference type="EMBL" id="PCH38562.1"/>
    </source>
</evidence>
<dbReference type="InterPro" id="IPR029063">
    <property type="entry name" value="SAM-dependent_MTases_sf"/>
</dbReference>
<dbReference type="Proteomes" id="UP000218811">
    <property type="component" value="Unassembled WGS sequence"/>
</dbReference>
<evidence type="ECO:0000256" key="1">
    <source>
        <dbReference type="ARBA" id="ARBA00022679"/>
    </source>
</evidence>
<dbReference type="Pfam" id="PF13489">
    <property type="entry name" value="Methyltransf_23"/>
    <property type="match status" value="1"/>
</dbReference>
<keyword evidence="2" id="KW-0489">Methyltransferase</keyword>
<dbReference type="GO" id="GO:0032259">
    <property type="term" value="P:methylation"/>
    <property type="evidence" value="ECO:0007669"/>
    <property type="project" value="UniProtKB-KW"/>
</dbReference>
<accession>A0A2H3J8H8</accession>
<protein>
    <submittedName>
        <fullName evidence="2">S-adenosyl-L-methionine-dependent methyltransferase</fullName>
    </submittedName>
</protein>
<dbReference type="AlphaFoldDB" id="A0A2H3J8H8"/>